<sequence>MSNKYENLSFFRQRIVRKEGTRMLIQEEEYELLLRNDNDGRSSFPEKLLGEAIVDHQEHKKYLKKIECLLEGILQNNSGIYYINIDPQQLYYEETFLLFERLKKFKQELKIELTEHLPYKREGSYGHQFLLEQVIRLREMDYEIVLDDFLTGINGIDQLIALSPFISRVKISKLIFNRKVSDSTFYSFICETAKLVHEINPNLSLVIEAEETEEILEKLPNAWYYQTYYFDNPSKIN</sequence>
<reference evidence="2" key="2">
    <citation type="journal article" date="2023" name="Food Microbiol.">
        <title>Evaluation of the fermentation potential of lactic acid bacteria isolated from herbs, fruits and vegetables as starter cultures in nut-based milk alternatives.</title>
        <authorList>
            <person name="Huang W."/>
            <person name="Dong A."/>
            <person name="Pham H.T."/>
            <person name="Zhou C."/>
            <person name="Huo Z."/>
            <person name="Watjen A.P."/>
            <person name="Prakash S."/>
            <person name="Bang-Berthelsen C.H."/>
            <person name="Turner M.S."/>
        </authorList>
    </citation>
    <scope>NUCLEOTIDE SEQUENCE</scope>
    <source>
        <strain evidence="2">3</strain>
    </source>
</reference>
<dbReference type="EMBL" id="JAOWLY010000014">
    <property type="protein sequence ID" value="MDG4984806.1"/>
    <property type="molecule type" value="Genomic_DNA"/>
</dbReference>
<evidence type="ECO:0000259" key="1">
    <source>
        <dbReference type="PROSITE" id="PS50883"/>
    </source>
</evidence>
<organism evidence="2 3">
    <name type="scientific">Lactococcus lactis</name>
    <dbReference type="NCBI Taxonomy" id="1358"/>
    <lineage>
        <taxon>Bacteria</taxon>
        <taxon>Bacillati</taxon>
        <taxon>Bacillota</taxon>
        <taxon>Bacilli</taxon>
        <taxon>Lactobacillales</taxon>
        <taxon>Streptococcaceae</taxon>
        <taxon>Lactococcus</taxon>
    </lineage>
</organism>
<proteinExistence type="predicted"/>
<dbReference type="Pfam" id="PF00563">
    <property type="entry name" value="EAL"/>
    <property type="match status" value="1"/>
</dbReference>
<dbReference type="Gene3D" id="3.20.20.450">
    <property type="entry name" value="EAL domain"/>
    <property type="match status" value="1"/>
</dbReference>
<dbReference type="Proteomes" id="UP001152614">
    <property type="component" value="Unassembled WGS sequence"/>
</dbReference>
<gene>
    <name evidence="2" type="ORF">OGZ51_11690</name>
</gene>
<dbReference type="SUPFAM" id="SSF141868">
    <property type="entry name" value="EAL domain-like"/>
    <property type="match status" value="1"/>
</dbReference>
<dbReference type="InterPro" id="IPR035919">
    <property type="entry name" value="EAL_sf"/>
</dbReference>
<feature type="domain" description="EAL" evidence="1">
    <location>
        <begin position="1"/>
        <end position="237"/>
    </location>
</feature>
<evidence type="ECO:0000313" key="2">
    <source>
        <dbReference type="EMBL" id="MDG4984806.1"/>
    </source>
</evidence>
<reference evidence="2" key="1">
    <citation type="submission" date="2022-10" db="EMBL/GenBank/DDBJ databases">
        <authorList>
            <person name="Turner M.S."/>
            <person name="Huang W."/>
        </authorList>
    </citation>
    <scope>NUCLEOTIDE SEQUENCE</scope>
    <source>
        <strain evidence="2">3</strain>
    </source>
</reference>
<name>A0A9X4NIN5_9LACT</name>
<dbReference type="PROSITE" id="PS50883">
    <property type="entry name" value="EAL"/>
    <property type="match status" value="1"/>
</dbReference>
<dbReference type="InterPro" id="IPR001633">
    <property type="entry name" value="EAL_dom"/>
</dbReference>
<protein>
    <submittedName>
        <fullName evidence="2">EAL domain-containing protein</fullName>
    </submittedName>
</protein>
<dbReference type="AlphaFoldDB" id="A0A9X4NIN5"/>
<dbReference type="RefSeq" id="WP_278229292.1">
    <property type="nucleotide sequence ID" value="NZ_JAOWLY010000014.1"/>
</dbReference>
<accession>A0A9X4NIN5</accession>
<evidence type="ECO:0000313" key="3">
    <source>
        <dbReference type="Proteomes" id="UP001152614"/>
    </source>
</evidence>
<comment type="caution">
    <text evidence="2">The sequence shown here is derived from an EMBL/GenBank/DDBJ whole genome shotgun (WGS) entry which is preliminary data.</text>
</comment>